<dbReference type="EMBL" id="JBHRYR010000002">
    <property type="protein sequence ID" value="MFC3852290.1"/>
    <property type="molecule type" value="Genomic_DNA"/>
</dbReference>
<proteinExistence type="inferred from homology"/>
<dbReference type="Pfam" id="PF02556">
    <property type="entry name" value="SecB"/>
    <property type="match status" value="1"/>
</dbReference>
<organism evidence="6 7">
    <name type="scientific">Saccharospirillum mangrovi</name>
    <dbReference type="NCBI Taxonomy" id="2161747"/>
    <lineage>
        <taxon>Bacteria</taxon>
        <taxon>Pseudomonadati</taxon>
        <taxon>Pseudomonadota</taxon>
        <taxon>Gammaproteobacteria</taxon>
        <taxon>Oceanospirillales</taxon>
        <taxon>Saccharospirillaceae</taxon>
        <taxon>Saccharospirillum</taxon>
    </lineage>
</organism>
<dbReference type="InterPro" id="IPR035958">
    <property type="entry name" value="SecB-like_sf"/>
</dbReference>
<keyword evidence="4 5" id="KW-0811">Translocation</keyword>
<evidence type="ECO:0000256" key="1">
    <source>
        <dbReference type="ARBA" id="ARBA00009990"/>
    </source>
</evidence>
<evidence type="ECO:0000256" key="4">
    <source>
        <dbReference type="ARBA" id="ARBA00023010"/>
    </source>
</evidence>
<dbReference type="Gene3D" id="3.10.420.10">
    <property type="entry name" value="SecB-like"/>
    <property type="match status" value="1"/>
</dbReference>
<gene>
    <name evidence="5 6" type="primary">secB</name>
    <name evidence="6" type="ORF">ACFOOG_05515</name>
</gene>
<name>A0ABV7ZVP6_9GAMM</name>
<sequence length="149" mass="16596">MSEAPQTRFGIQRIYIKNSSFEAPNSPDVFRTQWQPKMKIDLNTKAKPLGDDAFEVVLRLTVTANLEEKVAFLAEIEQAAIVTVAGFETEQQNQMLGAYIPSVLFPYAREAIDGMVVKGSFPAVMLAPVNFDVLYQQNQQKNAEATTAH</sequence>
<dbReference type="RefSeq" id="WP_380694280.1">
    <property type="nucleotide sequence ID" value="NZ_JBHRYR010000002.1"/>
</dbReference>
<dbReference type="PANTHER" id="PTHR36918">
    <property type="match status" value="1"/>
</dbReference>
<dbReference type="NCBIfam" id="TIGR00809">
    <property type="entry name" value="secB"/>
    <property type="match status" value="1"/>
</dbReference>
<keyword evidence="3 5" id="KW-0653">Protein transport</keyword>
<reference evidence="7" key="1">
    <citation type="journal article" date="2019" name="Int. J. Syst. Evol. Microbiol.">
        <title>The Global Catalogue of Microorganisms (GCM) 10K type strain sequencing project: providing services to taxonomists for standard genome sequencing and annotation.</title>
        <authorList>
            <consortium name="The Broad Institute Genomics Platform"/>
            <consortium name="The Broad Institute Genome Sequencing Center for Infectious Disease"/>
            <person name="Wu L."/>
            <person name="Ma J."/>
        </authorList>
    </citation>
    <scope>NUCLEOTIDE SEQUENCE [LARGE SCALE GENOMIC DNA]</scope>
    <source>
        <strain evidence="7">IBRC 10765</strain>
    </source>
</reference>
<evidence type="ECO:0000256" key="3">
    <source>
        <dbReference type="ARBA" id="ARBA00022927"/>
    </source>
</evidence>
<comment type="function">
    <text evidence="5">One of the proteins required for the normal export of preproteins out of the cell cytoplasm. It is a molecular chaperone that binds to a subset of precursor proteins, maintaining them in a translocation-competent state. It also specifically binds to its receptor SecA.</text>
</comment>
<evidence type="ECO:0000256" key="2">
    <source>
        <dbReference type="ARBA" id="ARBA00022448"/>
    </source>
</evidence>
<dbReference type="SUPFAM" id="SSF54611">
    <property type="entry name" value="SecB-like"/>
    <property type="match status" value="1"/>
</dbReference>
<keyword evidence="5" id="KW-0963">Cytoplasm</keyword>
<protein>
    <recommendedName>
        <fullName evidence="5">Protein-export protein SecB</fullName>
    </recommendedName>
</protein>
<evidence type="ECO:0000313" key="7">
    <source>
        <dbReference type="Proteomes" id="UP001595617"/>
    </source>
</evidence>
<comment type="subcellular location">
    <subcellularLocation>
        <location evidence="5">Cytoplasm</location>
    </subcellularLocation>
</comment>
<accession>A0ABV7ZVP6</accession>
<evidence type="ECO:0000313" key="6">
    <source>
        <dbReference type="EMBL" id="MFC3852290.1"/>
    </source>
</evidence>
<comment type="caution">
    <text evidence="6">The sequence shown here is derived from an EMBL/GenBank/DDBJ whole genome shotgun (WGS) entry which is preliminary data.</text>
</comment>
<dbReference type="NCBIfam" id="NF004393">
    <property type="entry name" value="PRK05751.1-4"/>
    <property type="match status" value="1"/>
</dbReference>
<comment type="subunit">
    <text evidence="5">Homotetramer, a dimer of dimers. One homotetramer interacts with 1 SecA dimer.</text>
</comment>
<dbReference type="InterPro" id="IPR003708">
    <property type="entry name" value="SecB"/>
</dbReference>
<dbReference type="HAMAP" id="MF_00821">
    <property type="entry name" value="SecB"/>
    <property type="match status" value="1"/>
</dbReference>
<keyword evidence="2 5" id="KW-0813">Transport</keyword>
<evidence type="ECO:0000256" key="5">
    <source>
        <dbReference type="HAMAP-Rule" id="MF_00821"/>
    </source>
</evidence>
<keyword evidence="7" id="KW-1185">Reference proteome</keyword>
<dbReference type="PANTHER" id="PTHR36918:SF1">
    <property type="entry name" value="PROTEIN-EXPORT PROTEIN SECB"/>
    <property type="match status" value="1"/>
</dbReference>
<keyword evidence="5" id="KW-0143">Chaperone</keyword>
<dbReference type="PRINTS" id="PR01594">
    <property type="entry name" value="SECBCHAPRONE"/>
</dbReference>
<comment type="similarity">
    <text evidence="1 5">Belongs to the SecB family.</text>
</comment>
<dbReference type="Proteomes" id="UP001595617">
    <property type="component" value="Unassembled WGS sequence"/>
</dbReference>